<proteinExistence type="predicted"/>
<evidence type="ECO:0000313" key="2">
    <source>
        <dbReference type="Proteomes" id="UP000541444"/>
    </source>
</evidence>
<gene>
    <name evidence="1" type="ORF">GIB67_023216</name>
</gene>
<keyword evidence="2" id="KW-1185">Reference proteome</keyword>
<dbReference type="AlphaFoldDB" id="A0A7J7L989"/>
<organism evidence="1 2">
    <name type="scientific">Kingdonia uniflora</name>
    <dbReference type="NCBI Taxonomy" id="39325"/>
    <lineage>
        <taxon>Eukaryota</taxon>
        <taxon>Viridiplantae</taxon>
        <taxon>Streptophyta</taxon>
        <taxon>Embryophyta</taxon>
        <taxon>Tracheophyta</taxon>
        <taxon>Spermatophyta</taxon>
        <taxon>Magnoliopsida</taxon>
        <taxon>Ranunculales</taxon>
        <taxon>Circaeasteraceae</taxon>
        <taxon>Kingdonia</taxon>
    </lineage>
</organism>
<dbReference type="EMBL" id="JACGCM010002531">
    <property type="protein sequence ID" value="KAF6139163.1"/>
    <property type="molecule type" value="Genomic_DNA"/>
</dbReference>
<protein>
    <submittedName>
        <fullName evidence="1">Uncharacterized protein</fullName>
    </submittedName>
</protein>
<dbReference type="Proteomes" id="UP000541444">
    <property type="component" value="Unassembled WGS sequence"/>
</dbReference>
<sequence>MHDQLDTATQIFHGRTTSPVQVLESHKPQVIICLGIPFLNLILMHLSNSFSYPNSSYPLHPNHLWKIPLLSSCNNQWIAKNKRCNFSNK</sequence>
<reference evidence="1 2" key="1">
    <citation type="journal article" date="2020" name="IScience">
        <title>Genome Sequencing of the Endangered Kingdonia uniflora (Circaeasteraceae, Ranunculales) Reveals Potential Mechanisms of Evolutionary Specialization.</title>
        <authorList>
            <person name="Sun Y."/>
            <person name="Deng T."/>
            <person name="Zhang A."/>
            <person name="Moore M.J."/>
            <person name="Landis J.B."/>
            <person name="Lin N."/>
            <person name="Zhang H."/>
            <person name="Zhang X."/>
            <person name="Huang J."/>
            <person name="Zhang X."/>
            <person name="Sun H."/>
            <person name="Wang H."/>
        </authorList>
    </citation>
    <scope>NUCLEOTIDE SEQUENCE [LARGE SCALE GENOMIC DNA]</scope>
    <source>
        <strain evidence="1">TB1705</strain>
        <tissue evidence="1">Leaf</tissue>
    </source>
</reference>
<name>A0A7J7L989_9MAGN</name>
<accession>A0A7J7L989</accession>
<evidence type="ECO:0000313" key="1">
    <source>
        <dbReference type="EMBL" id="KAF6139163.1"/>
    </source>
</evidence>
<comment type="caution">
    <text evidence="1">The sequence shown here is derived from an EMBL/GenBank/DDBJ whole genome shotgun (WGS) entry which is preliminary data.</text>
</comment>